<dbReference type="InterPro" id="IPR036909">
    <property type="entry name" value="Cyt_c-like_dom_sf"/>
</dbReference>
<dbReference type="InterPro" id="IPR009056">
    <property type="entry name" value="Cyt_c-like_dom"/>
</dbReference>
<evidence type="ECO:0000313" key="10">
    <source>
        <dbReference type="Proteomes" id="UP000741863"/>
    </source>
</evidence>
<dbReference type="PANTHER" id="PTHR37823:SF4">
    <property type="entry name" value="MENAQUINOL-CYTOCHROME C REDUCTASE CYTOCHROME B_C SUBUNIT"/>
    <property type="match status" value="1"/>
</dbReference>
<dbReference type="PROSITE" id="PS51007">
    <property type="entry name" value="CYTC"/>
    <property type="match status" value="1"/>
</dbReference>
<keyword evidence="7" id="KW-0472">Membrane</keyword>
<evidence type="ECO:0000259" key="8">
    <source>
        <dbReference type="PROSITE" id="PS51007"/>
    </source>
</evidence>
<evidence type="ECO:0000256" key="7">
    <source>
        <dbReference type="SAM" id="Phobius"/>
    </source>
</evidence>
<evidence type="ECO:0000256" key="5">
    <source>
        <dbReference type="ARBA" id="ARBA00023004"/>
    </source>
</evidence>
<keyword evidence="7" id="KW-1133">Transmembrane helix</keyword>
<keyword evidence="1" id="KW-0813">Transport</keyword>
<dbReference type="Proteomes" id="UP000741863">
    <property type="component" value="Unassembled WGS sequence"/>
</dbReference>
<dbReference type="Pfam" id="PF13442">
    <property type="entry name" value="Cytochrome_CBB3"/>
    <property type="match status" value="1"/>
</dbReference>
<keyword evidence="3 6" id="KW-0479">Metal-binding</keyword>
<dbReference type="RefSeq" id="WP_204698455.1">
    <property type="nucleotide sequence ID" value="NZ_JAFBEC010000008.1"/>
</dbReference>
<dbReference type="PIRSF" id="PIRSF000025">
    <property type="entry name" value="Cytc_Bsub_c550"/>
    <property type="match status" value="1"/>
</dbReference>
<proteinExistence type="predicted"/>
<dbReference type="SUPFAM" id="SSF46626">
    <property type="entry name" value="Cytochrome c"/>
    <property type="match status" value="1"/>
</dbReference>
<feature type="transmembrane region" description="Helical" evidence="7">
    <location>
        <begin position="6"/>
        <end position="28"/>
    </location>
</feature>
<keyword evidence="2 6" id="KW-0349">Heme</keyword>
<comment type="caution">
    <text evidence="9">The sequence shown here is derived from an EMBL/GenBank/DDBJ whole genome shotgun (WGS) entry which is preliminary data.</text>
</comment>
<evidence type="ECO:0000256" key="3">
    <source>
        <dbReference type="ARBA" id="ARBA00022723"/>
    </source>
</evidence>
<keyword evidence="5 6" id="KW-0408">Iron</keyword>
<organism evidence="9 10">
    <name type="scientific">Geomicrobium sediminis</name>
    <dbReference type="NCBI Taxonomy" id="1347788"/>
    <lineage>
        <taxon>Bacteria</taxon>
        <taxon>Bacillati</taxon>
        <taxon>Bacillota</taxon>
        <taxon>Bacilli</taxon>
        <taxon>Bacillales</taxon>
        <taxon>Geomicrobium</taxon>
    </lineage>
</organism>
<reference evidence="9 10" key="1">
    <citation type="submission" date="2021-01" db="EMBL/GenBank/DDBJ databases">
        <title>Genomic Encyclopedia of Type Strains, Phase IV (KMG-IV): sequencing the most valuable type-strain genomes for metagenomic binning, comparative biology and taxonomic classification.</title>
        <authorList>
            <person name="Goeker M."/>
        </authorList>
    </citation>
    <scope>NUCLEOTIDE SEQUENCE [LARGE SCALE GENOMIC DNA]</scope>
    <source>
        <strain evidence="9 10">DSM 25540</strain>
    </source>
</reference>
<keyword evidence="10" id="KW-1185">Reference proteome</keyword>
<protein>
    <submittedName>
        <fullName evidence="9">Mono/diheme cytochrome c family protein</fullName>
    </submittedName>
</protein>
<sequence length="113" mass="11253">MKGQPLIPFAIIAGVGILLIITFSFIGLGAGGDDADDNGDSGSGDPVEMADALFEDNCLSCHGDNGAGGSAPPIAGMDSEAVLQAIEEGPGMMPADLVTGEEAEAVAEYVANQ</sequence>
<evidence type="ECO:0000256" key="2">
    <source>
        <dbReference type="ARBA" id="ARBA00022617"/>
    </source>
</evidence>
<feature type="domain" description="Cytochrome c" evidence="8">
    <location>
        <begin position="45"/>
        <end position="113"/>
    </location>
</feature>
<evidence type="ECO:0000313" key="9">
    <source>
        <dbReference type="EMBL" id="MBM7633742.1"/>
    </source>
</evidence>
<accession>A0ABS2PE84</accession>
<evidence type="ECO:0000256" key="1">
    <source>
        <dbReference type="ARBA" id="ARBA00022448"/>
    </source>
</evidence>
<dbReference type="InterPro" id="IPR051811">
    <property type="entry name" value="Cytochrome_c550/c551-like"/>
</dbReference>
<evidence type="ECO:0000256" key="6">
    <source>
        <dbReference type="PROSITE-ProRule" id="PRU00433"/>
    </source>
</evidence>
<keyword evidence="7" id="KW-0812">Transmembrane</keyword>
<dbReference type="Gene3D" id="1.10.760.10">
    <property type="entry name" value="Cytochrome c-like domain"/>
    <property type="match status" value="1"/>
</dbReference>
<keyword evidence="4" id="KW-0249">Electron transport</keyword>
<dbReference type="PANTHER" id="PTHR37823">
    <property type="entry name" value="CYTOCHROME C-553-LIKE"/>
    <property type="match status" value="1"/>
</dbReference>
<gene>
    <name evidence="9" type="ORF">JOD17_002838</name>
</gene>
<evidence type="ECO:0000256" key="4">
    <source>
        <dbReference type="ARBA" id="ARBA00022982"/>
    </source>
</evidence>
<dbReference type="InterPro" id="IPR012218">
    <property type="entry name" value="Cyt_c_BACSU-c550-type"/>
</dbReference>
<dbReference type="EMBL" id="JAFBEC010000008">
    <property type="protein sequence ID" value="MBM7633742.1"/>
    <property type="molecule type" value="Genomic_DNA"/>
</dbReference>
<name>A0ABS2PE84_9BACL</name>